<accession>A0ABS4E6Z7</accession>
<dbReference type="Proteomes" id="UP000767291">
    <property type="component" value="Unassembled WGS sequence"/>
</dbReference>
<organism evidence="1 2">
    <name type="scientific">Metaclostridioides mangenotii</name>
    <dbReference type="NCBI Taxonomy" id="1540"/>
    <lineage>
        <taxon>Bacteria</taxon>
        <taxon>Bacillati</taxon>
        <taxon>Bacillota</taxon>
        <taxon>Clostridia</taxon>
        <taxon>Peptostreptococcales</taxon>
        <taxon>Peptostreptococcaceae</taxon>
        <taxon>Metaclostridioides</taxon>
    </lineage>
</organism>
<reference evidence="1 2" key="1">
    <citation type="submission" date="2021-03" db="EMBL/GenBank/DDBJ databases">
        <title>Genomic Encyclopedia of Type Strains, Phase IV (KMG-IV): sequencing the most valuable type-strain genomes for metagenomic binning, comparative biology and taxonomic classification.</title>
        <authorList>
            <person name="Goeker M."/>
        </authorList>
    </citation>
    <scope>NUCLEOTIDE SEQUENCE [LARGE SCALE GENOMIC DNA]</scope>
    <source>
        <strain evidence="1 2">DSM 1289</strain>
    </source>
</reference>
<evidence type="ECO:0000313" key="1">
    <source>
        <dbReference type="EMBL" id="MBP1853722.1"/>
    </source>
</evidence>
<dbReference type="EMBL" id="JAGGJX010000001">
    <property type="protein sequence ID" value="MBP1853722.1"/>
    <property type="molecule type" value="Genomic_DNA"/>
</dbReference>
<sequence>MQLQTHGQQQRIRLQRYGQEFQMQSRQFQSQLGIG</sequence>
<name>A0ABS4E6Z7_9FIRM</name>
<keyword evidence="2" id="KW-1185">Reference proteome</keyword>
<comment type="caution">
    <text evidence="1">The sequence shown here is derived from an EMBL/GenBank/DDBJ whole genome shotgun (WGS) entry which is preliminary data.</text>
</comment>
<proteinExistence type="predicted"/>
<gene>
    <name evidence="1" type="ORF">J2Z43_000112</name>
</gene>
<evidence type="ECO:0000313" key="2">
    <source>
        <dbReference type="Proteomes" id="UP000767291"/>
    </source>
</evidence>
<protein>
    <submittedName>
        <fullName evidence="1">Uncharacterized protein</fullName>
    </submittedName>
</protein>